<evidence type="ECO:0000313" key="2">
    <source>
        <dbReference type="EMBL" id="TCO26277.1"/>
    </source>
</evidence>
<organism evidence="2 3">
    <name type="scientific">Kribbella steppae</name>
    <dbReference type="NCBI Taxonomy" id="2512223"/>
    <lineage>
        <taxon>Bacteria</taxon>
        <taxon>Bacillati</taxon>
        <taxon>Actinomycetota</taxon>
        <taxon>Actinomycetes</taxon>
        <taxon>Propionibacteriales</taxon>
        <taxon>Kribbellaceae</taxon>
        <taxon>Kribbella</taxon>
    </lineage>
</organism>
<comment type="caution">
    <text evidence="2">The sequence shown here is derived from an EMBL/GenBank/DDBJ whole genome shotgun (WGS) entry which is preliminary data.</text>
</comment>
<name>A0A4R2HE08_9ACTN</name>
<feature type="compositionally biased region" description="Acidic residues" evidence="1">
    <location>
        <begin position="1"/>
        <end position="14"/>
    </location>
</feature>
<evidence type="ECO:0000313" key="3">
    <source>
        <dbReference type="Proteomes" id="UP000294508"/>
    </source>
</evidence>
<reference evidence="2 3" key="1">
    <citation type="journal article" date="2015" name="Stand. Genomic Sci.">
        <title>Genomic Encyclopedia of Bacterial and Archaeal Type Strains, Phase III: the genomes of soil and plant-associated and newly described type strains.</title>
        <authorList>
            <person name="Whitman W.B."/>
            <person name="Woyke T."/>
            <person name="Klenk H.P."/>
            <person name="Zhou Y."/>
            <person name="Lilburn T.G."/>
            <person name="Beck B.J."/>
            <person name="De Vos P."/>
            <person name="Vandamme P."/>
            <person name="Eisen J.A."/>
            <person name="Garrity G."/>
            <person name="Hugenholtz P."/>
            <person name="Kyrpides N.C."/>
        </authorList>
    </citation>
    <scope>NUCLEOTIDE SEQUENCE [LARGE SCALE GENOMIC DNA]</scope>
    <source>
        <strain evidence="2 3">VKM Ac-2572</strain>
    </source>
</reference>
<accession>A0A4R2HE08</accession>
<dbReference type="RefSeq" id="WP_158441214.1">
    <property type="nucleotide sequence ID" value="NZ_SLWN01000007.1"/>
</dbReference>
<sequence length="58" mass="6625">MDCDDSGEAPDLDEITLLRLPPPDTAQRIPDDRAQHLPTPDDPEQEEEDPWWRRDTGG</sequence>
<evidence type="ECO:0000256" key="1">
    <source>
        <dbReference type="SAM" id="MobiDB-lite"/>
    </source>
</evidence>
<dbReference type="AlphaFoldDB" id="A0A4R2HE08"/>
<keyword evidence="3" id="KW-1185">Reference proteome</keyword>
<dbReference type="EMBL" id="SLWN01000007">
    <property type="protein sequence ID" value="TCO26277.1"/>
    <property type="molecule type" value="Genomic_DNA"/>
</dbReference>
<dbReference type="Proteomes" id="UP000294508">
    <property type="component" value="Unassembled WGS sequence"/>
</dbReference>
<proteinExistence type="predicted"/>
<protein>
    <submittedName>
        <fullName evidence="2">Uncharacterized protein</fullName>
    </submittedName>
</protein>
<feature type="region of interest" description="Disordered" evidence="1">
    <location>
        <begin position="1"/>
        <end position="58"/>
    </location>
</feature>
<gene>
    <name evidence="2" type="ORF">EV652_107168</name>
</gene>